<sequence>MIDKEYLILISEKWRLSFQHCKSYFSSIFVSLYSAQFFMCSFD</sequence>
<organism evidence="1">
    <name type="scientific">Rhizophora mucronata</name>
    <name type="common">Asiatic mangrove</name>
    <dbReference type="NCBI Taxonomy" id="61149"/>
    <lineage>
        <taxon>Eukaryota</taxon>
        <taxon>Viridiplantae</taxon>
        <taxon>Streptophyta</taxon>
        <taxon>Embryophyta</taxon>
        <taxon>Tracheophyta</taxon>
        <taxon>Spermatophyta</taxon>
        <taxon>Magnoliopsida</taxon>
        <taxon>eudicotyledons</taxon>
        <taxon>Gunneridae</taxon>
        <taxon>Pentapetalae</taxon>
        <taxon>rosids</taxon>
        <taxon>fabids</taxon>
        <taxon>Malpighiales</taxon>
        <taxon>Rhizophoraceae</taxon>
        <taxon>Rhizophora</taxon>
    </lineage>
</organism>
<dbReference type="EMBL" id="GGEC01018118">
    <property type="protein sequence ID" value="MBW98601.1"/>
    <property type="molecule type" value="Transcribed_RNA"/>
</dbReference>
<protein>
    <submittedName>
        <fullName evidence="1">Uncharacterized protein</fullName>
    </submittedName>
</protein>
<evidence type="ECO:0000313" key="1">
    <source>
        <dbReference type="EMBL" id="MBW98601.1"/>
    </source>
</evidence>
<name>A0A2P2JYQ9_RHIMU</name>
<dbReference type="AlphaFoldDB" id="A0A2P2JYQ9"/>
<reference evidence="1" key="1">
    <citation type="submission" date="2018-02" db="EMBL/GenBank/DDBJ databases">
        <title>Rhizophora mucronata_Transcriptome.</title>
        <authorList>
            <person name="Meera S.P."/>
            <person name="Sreeshan A."/>
            <person name="Augustine A."/>
        </authorList>
    </citation>
    <scope>NUCLEOTIDE SEQUENCE</scope>
    <source>
        <tissue evidence="1">Leaf</tissue>
    </source>
</reference>
<proteinExistence type="predicted"/>
<accession>A0A2P2JYQ9</accession>